<evidence type="ECO:0000313" key="2">
    <source>
        <dbReference type="EMBL" id="SHN66370.1"/>
    </source>
</evidence>
<organism evidence="2 3">
    <name type="scientific">Desulfitobacterium chlororespirans DSM 11544</name>
    <dbReference type="NCBI Taxonomy" id="1121395"/>
    <lineage>
        <taxon>Bacteria</taxon>
        <taxon>Bacillati</taxon>
        <taxon>Bacillota</taxon>
        <taxon>Clostridia</taxon>
        <taxon>Eubacteriales</taxon>
        <taxon>Desulfitobacteriaceae</taxon>
        <taxon>Desulfitobacterium</taxon>
    </lineage>
</organism>
<dbReference type="EMBL" id="FRDN01000005">
    <property type="protein sequence ID" value="SHN66370.1"/>
    <property type="molecule type" value="Genomic_DNA"/>
</dbReference>
<evidence type="ECO:0000313" key="3">
    <source>
        <dbReference type="Proteomes" id="UP000184010"/>
    </source>
</evidence>
<dbReference type="Proteomes" id="UP000184010">
    <property type="component" value="Unassembled WGS sequence"/>
</dbReference>
<feature type="transmembrane region" description="Helical" evidence="1">
    <location>
        <begin position="24"/>
        <end position="45"/>
    </location>
</feature>
<sequence>MRHSKGSIKRFLNDETGSFQSIEWSYLLIVTIIILSFILPNIIIIGQNVFHTQQIASYGIQKVAEHGQMNSTIANDLKSKFATYGIGDYEIYGSPSSEFVPYGQPVEVNLVTTIHLMQMPDILSFIPSKLKVIVKKVDASTVYVRS</sequence>
<dbReference type="RefSeq" id="WP_072772148.1">
    <property type="nucleotide sequence ID" value="NZ_FRDN01000005.1"/>
</dbReference>
<evidence type="ECO:0000256" key="1">
    <source>
        <dbReference type="SAM" id="Phobius"/>
    </source>
</evidence>
<proteinExistence type="predicted"/>
<keyword evidence="3" id="KW-1185">Reference proteome</keyword>
<keyword evidence="1" id="KW-0812">Transmembrane</keyword>
<name>A0A1M7T6K9_9FIRM</name>
<protein>
    <submittedName>
        <fullName evidence="2">Uncharacterized protein</fullName>
    </submittedName>
</protein>
<keyword evidence="1" id="KW-0472">Membrane</keyword>
<keyword evidence="1" id="KW-1133">Transmembrane helix</keyword>
<dbReference type="AlphaFoldDB" id="A0A1M7T6K9"/>
<reference evidence="3" key="1">
    <citation type="submission" date="2016-12" db="EMBL/GenBank/DDBJ databases">
        <authorList>
            <person name="Varghese N."/>
            <person name="Submissions S."/>
        </authorList>
    </citation>
    <scope>NUCLEOTIDE SEQUENCE [LARGE SCALE GENOMIC DNA]</scope>
    <source>
        <strain evidence="3">DSM 11544</strain>
    </source>
</reference>
<accession>A0A1M7T6K9</accession>
<gene>
    <name evidence="2" type="ORF">SAMN02745215_01664</name>
</gene>
<dbReference type="STRING" id="1121395.SAMN02745215_01664"/>